<keyword evidence="1" id="KW-1133">Transmembrane helix</keyword>
<dbReference type="EMBL" id="ML179781">
    <property type="protein sequence ID" value="THU81769.1"/>
    <property type="molecule type" value="Genomic_DNA"/>
</dbReference>
<evidence type="ECO:0008006" key="4">
    <source>
        <dbReference type="Google" id="ProtNLM"/>
    </source>
</evidence>
<dbReference type="OrthoDB" id="3038990at2759"/>
<name>A0A4S8L074_DENBC</name>
<feature type="transmembrane region" description="Helical" evidence="1">
    <location>
        <begin position="48"/>
        <end position="68"/>
    </location>
</feature>
<organism evidence="2 3">
    <name type="scientific">Dendrothele bispora (strain CBS 962.96)</name>
    <dbReference type="NCBI Taxonomy" id="1314807"/>
    <lineage>
        <taxon>Eukaryota</taxon>
        <taxon>Fungi</taxon>
        <taxon>Dikarya</taxon>
        <taxon>Basidiomycota</taxon>
        <taxon>Agaricomycotina</taxon>
        <taxon>Agaricomycetes</taxon>
        <taxon>Agaricomycetidae</taxon>
        <taxon>Agaricales</taxon>
        <taxon>Agaricales incertae sedis</taxon>
        <taxon>Dendrothele</taxon>
    </lineage>
</organism>
<reference evidence="2 3" key="1">
    <citation type="journal article" date="2019" name="Nat. Ecol. Evol.">
        <title>Megaphylogeny resolves global patterns of mushroom evolution.</title>
        <authorList>
            <person name="Varga T."/>
            <person name="Krizsan K."/>
            <person name="Foldi C."/>
            <person name="Dima B."/>
            <person name="Sanchez-Garcia M."/>
            <person name="Sanchez-Ramirez S."/>
            <person name="Szollosi G.J."/>
            <person name="Szarkandi J.G."/>
            <person name="Papp V."/>
            <person name="Albert L."/>
            <person name="Andreopoulos W."/>
            <person name="Angelini C."/>
            <person name="Antonin V."/>
            <person name="Barry K.W."/>
            <person name="Bougher N.L."/>
            <person name="Buchanan P."/>
            <person name="Buyck B."/>
            <person name="Bense V."/>
            <person name="Catcheside P."/>
            <person name="Chovatia M."/>
            <person name="Cooper J."/>
            <person name="Damon W."/>
            <person name="Desjardin D."/>
            <person name="Finy P."/>
            <person name="Geml J."/>
            <person name="Haridas S."/>
            <person name="Hughes K."/>
            <person name="Justo A."/>
            <person name="Karasinski D."/>
            <person name="Kautmanova I."/>
            <person name="Kiss B."/>
            <person name="Kocsube S."/>
            <person name="Kotiranta H."/>
            <person name="LaButti K.M."/>
            <person name="Lechner B.E."/>
            <person name="Liimatainen K."/>
            <person name="Lipzen A."/>
            <person name="Lukacs Z."/>
            <person name="Mihaltcheva S."/>
            <person name="Morgado L.N."/>
            <person name="Niskanen T."/>
            <person name="Noordeloos M.E."/>
            <person name="Ohm R.A."/>
            <person name="Ortiz-Santana B."/>
            <person name="Ovrebo C."/>
            <person name="Racz N."/>
            <person name="Riley R."/>
            <person name="Savchenko A."/>
            <person name="Shiryaev A."/>
            <person name="Soop K."/>
            <person name="Spirin V."/>
            <person name="Szebenyi C."/>
            <person name="Tomsovsky M."/>
            <person name="Tulloss R.E."/>
            <person name="Uehling J."/>
            <person name="Grigoriev I.V."/>
            <person name="Vagvolgyi C."/>
            <person name="Papp T."/>
            <person name="Martin F.M."/>
            <person name="Miettinen O."/>
            <person name="Hibbett D.S."/>
            <person name="Nagy L.G."/>
        </authorList>
    </citation>
    <scope>NUCLEOTIDE SEQUENCE [LARGE SCALE GENOMIC DNA]</scope>
    <source>
        <strain evidence="2 3">CBS 962.96</strain>
    </source>
</reference>
<feature type="non-terminal residue" evidence="2">
    <location>
        <position position="1"/>
    </location>
</feature>
<proteinExistence type="predicted"/>
<evidence type="ECO:0000313" key="2">
    <source>
        <dbReference type="EMBL" id="THU81769.1"/>
    </source>
</evidence>
<dbReference type="AlphaFoldDB" id="A0A4S8L074"/>
<keyword evidence="1" id="KW-0812">Transmembrane</keyword>
<dbReference type="Proteomes" id="UP000297245">
    <property type="component" value="Unassembled WGS sequence"/>
</dbReference>
<keyword evidence="3" id="KW-1185">Reference proteome</keyword>
<sequence>LIWDILSHLADDYQMLVKRPFKAPIIIYLISRYTCLLIKTITSCVVAAIFQGIFWSLVVSSTHALLYLRARAICVGHRLVRNILLILWLAVVCASFTVFVIWDFIPSPDETEIKCIPIAKHLNTVGTAGVMTALVHNTAVFAAISWRMYIIRGSEGDDHKTMNLFIPVPTEKSTLWKCILQDGQIYYLLSLFWELLETILMVAPSLNPYYRTFLFPVHITIINSLACHVFRNVRLGKFQEQTFSLVNQTPR</sequence>
<feature type="transmembrane region" description="Helical" evidence="1">
    <location>
        <begin position="80"/>
        <end position="105"/>
    </location>
</feature>
<accession>A0A4S8L074</accession>
<feature type="transmembrane region" description="Helical" evidence="1">
    <location>
        <begin position="125"/>
        <end position="144"/>
    </location>
</feature>
<protein>
    <recommendedName>
        <fullName evidence="4">G-protein coupled receptors family 1 profile domain-containing protein</fullName>
    </recommendedName>
</protein>
<keyword evidence="1" id="KW-0472">Membrane</keyword>
<evidence type="ECO:0000256" key="1">
    <source>
        <dbReference type="SAM" id="Phobius"/>
    </source>
</evidence>
<evidence type="ECO:0000313" key="3">
    <source>
        <dbReference type="Proteomes" id="UP000297245"/>
    </source>
</evidence>
<gene>
    <name evidence="2" type="ORF">K435DRAFT_692851</name>
</gene>